<sequence>MSPILDRIFRTDHGTSRRTSQLKRAGRVIRELDEVRLTGADGLAHSAGAVGGQLISAWRSVPDRTSVVGSGRLPDRAGGPCGTMGQCATTIRPGRWEKVWEVVFIWETAKGAVGLLWGWLSEVIGVTVQEDKWHPFGQSLVTDHPGQLTVPLSINIRLWGRFWASYSLGKALKKS</sequence>
<proteinExistence type="predicted"/>
<name>A0A8S9PHV6_BRACR</name>
<dbReference type="AlphaFoldDB" id="A0A8S9PHV6"/>
<organism evidence="1 2">
    <name type="scientific">Brassica cretica</name>
    <name type="common">Mustard</name>
    <dbReference type="NCBI Taxonomy" id="69181"/>
    <lineage>
        <taxon>Eukaryota</taxon>
        <taxon>Viridiplantae</taxon>
        <taxon>Streptophyta</taxon>
        <taxon>Embryophyta</taxon>
        <taxon>Tracheophyta</taxon>
        <taxon>Spermatophyta</taxon>
        <taxon>Magnoliopsida</taxon>
        <taxon>eudicotyledons</taxon>
        <taxon>Gunneridae</taxon>
        <taxon>Pentapetalae</taxon>
        <taxon>rosids</taxon>
        <taxon>malvids</taxon>
        <taxon>Brassicales</taxon>
        <taxon>Brassicaceae</taxon>
        <taxon>Brassiceae</taxon>
        <taxon>Brassica</taxon>
    </lineage>
</organism>
<comment type="caution">
    <text evidence="1">The sequence shown here is derived from an EMBL/GenBank/DDBJ whole genome shotgun (WGS) entry which is preliminary data.</text>
</comment>
<reference evidence="1" key="1">
    <citation type="submission" date="2019-12" db="EMBL/GenBank/DDBJ databases">
        <title>Genome sequencing and annotation of Brassica cretica.</title>
        <authorList>
            <person name="Studholme D.J."/>
            <person name="Sarris P."/>
        </authorList>
    </citation>
    <scope>NUCLEOTIDE SEQUENCE</scope>
    <source>
        <strain evidence="1">PFS-109/04</strain>
        <tissue evidence="1">Leaf</tissue>
    </source>
</reference>
<dbReference type="EMBL" id="QGKX02001521">
    <property type="protein sequence ID" value="KAF3513731.1"/>
    <property type="molecule type" value="Genomic_DNA"/>
</dbReference>
<gene>
    <name evidence="1" type="ORF">F2Q69_00006766</name>
</gene>
<evidence type="ECO:0000313" key="2">
    <source>
        <dbReference type="Proteomes" id="UP000712600"/>
    </source>
</evidence>
<protein>
    <submittedName>
        <fullName evidence="1">Uncharacterized protein</fullName>
    </submittedName>
</protein>
<dbReference type="Proteomes" id="UP000712600">
    <property type="component" value="Unassembled WGS sequence"/>
</dbReference>
<accession>A0A8S9PHV6</accession>
<evidence type="ECO:0000313" key="1">
    <source>
        <dbReference type="EMBL" id="KAF3513731.1"/>
    </source>
</evidence>